<dbReference type="STRING" id="225164.V4A9I4"/>
<dbReference type="PANTHER" id="PTHR14625:SF3">
    <property type="entry name" value="MICROCEPHALIN"/>
    <property type="match status" value="1"/>
</dbReference>
<dbReference type="InterPro" id="IPR036420">
    <property type="entry name" value="BRCT_dom_sf"/>
</dbReference>
<dbReference type="CDD" id="cd17736">
    <property type="entry name" value="BRCT_microcephalin_rpt2"/>
    <property type="match status" value="1"/>
</dbReference>
<dbReference type="CTD" id="20252431"/>
<gene>
    <name evidence="2" type="ORF">LOTGIDRAFT_79964</name>
</gene>
<dbReference type="GeneID" id="20252431"/>
<evidence type="ECO:0000313" key="3">
    <source>
        <dbReference type="Proteomes" id="UP000030746"/>
    </source>
</evidence>
<dbReference type="RefSeq" id="XP_009048773.1">
    <property type="nucleotide sequence ID" value="XM_009050525.1"/>
</dbReference>
<dbReference type="Pfam" id="PF00533">
    <property type="entry name" value="BRCT"/>
    <property type="match status" value="1"/>
</dbReference>
<dbReference type="AlphaFoldDB" id="V4A9I4"/>
<dbReference type="PROSITE" id="PS50172">
    <property type="entry name" value="BRCT"/>
    <property type="match status" value="1"/>
</dbReference>
<dbReference type="SUPFAM" id="SSF52113">
    <property type="entry name" value="BRCT domain"/>
    <property type="match status" value="1"/>
</dbReference>
<dbReference type="HOGENOM" id="CLU_2433170_0_0_1"/>
<evidence type="ECO:0000259" key="1">
    <source>
        <dbReference type="PROSITE" id="PS50172"/>
    </source>
</evidence>
<feature type="non-terminal residue" evidence="2">
    <location>
        <position position="1"/>
    </location>
</feature>
<proteinExistence type="predicted"/>
<feature type="domain" description="BRCT" evidence="1">
    <location>
        <begin position="1"/>
        <end position="82"/>
    </location>
</feature>
<protein>
    <recommendedName>
        <fullName evidence="1">BRCT domain-containing protein</fullName>
    </recommendedName>
</protein>
<organism evidence="2 3">
    <name type="scientific">Lottia gigantea</name>
    <name type="common">Giant owl limpet</name>
    <dbReference type="NCBI Taxonomy" id="225164"/>
    <lineage>
        <taxon>Eukaryota</taxon>
        <taxon>Metazoa</taxon>
        <taxon>Spiralia</taxon>
        <taxon>Lophotrochozoa</taxon>
        <taxon>Mollusca</taxon>
        <taxon>Gastropoda</taxon>
        <taxon>Patellogastropoda</taxon>
        <taxon>Lottioidea</taxon>
        <taxon>Lottiidae</taxon>
        <taxon>Lottia</taxon>
    </lineage>
</organism>
<dbReference type="InterPro" id="IPR001357">
    <property type="entry name" value="BRCT_dom"/>
</dbReference>
<accession>V4A9I4</accession>
<dbReference type="InterPro" id="IPR022047">
    <property type="entry name" value="Microcephalin-like"/>
</dbReference>
<sequence>SLVMTSMHTQEQETVLSVIKKLGGFLLVDNVSDTTTHVVCGDARRTLNLVNGVARGCWILKQDWVLKSRDEGSWLEEEDYEFSDVYPQVKV</sequence>
<dbReference type="EMBL" id="KB200701">
    <property type="protein sequence ID" value="ESP00654.1"/>
    <property type="molecule type" value="Genomic_DNA"/>
</dbReference>
<dbReference type="PANTHER" id="PTHR14625">
    <property type="entry name" value="MICROCEPHALIN"/>
    <property type="match status" value="1"/>
</dbReference>
<evidence type="ECO:0000313" key="2">
    <source>
        <dbReference type="EMBL" id="ESP00654.1"/>
    </source>
</evidence>
<name>V4A9I4_LOTGI</name>
<dbReference type="Proteomes" id="UP000030746">
    <property type="component" value="Unassembled WGS sequence"/>
</dbReference>
<keyword evidence="3" id="KW-1185">Reference proteome</keyword>
<dbReference type="KEGG" id="lgi:LOTGIDRAFT_79964"/>
<reference evidence="2 3" key="1">
    <citation type="journal article" date="2013" name="Nature">
        <title>Insights into bilaterian evolution from three spiralian genomes.</title>
        <authorList>
            <person name="Simakov O."/>
            <person name="Marletaz F."/>
            <person name="Cho S.J."/>
            <person name="Edsinger-Gonzales E."/>
            <person name="Havlak P."/>
            <person name="Hellsten U."/>
            <person name="Kuo D.H."/>
            <person name="Larsson T."/>
            <person name="Lv J."/>
            <person name="Arendt D."/>
            <person name="Savage R."/>
            <person name="Osoegawa K."/>
            <person name="de Jong P."/>
            <person name="Grimwood J."/>
            <person name="Chapman J.A."/>
            <person name="Shapiro H."/>
            <person name="Aerts A."/>
            <person name="Otillar R.P."/>
            <person name="Terry A.Y."/>
            <person name="Boore J.L."/>
            <person name="Grigoriev I.V."/>
            <person name="Lindberg D.R."/>
            <person name="Seaver E.C."/>
            <person name="Weisblat D.A."/>
            <person name="Putnam N.H."/>
            <person name="Rokhsar D.S."/>
        </authorList>
    </citation>
    <scope>NUCLEOTIDE SEQUENCE [LARGE SCALE GENOMIC DNA]</scope>
</reference>
<feature type="non-terminal residue" evidence="2">
    <location>
        <position position="91"/>
    </location>
</feature>
<dbReference type="GO" id="GO:0000278">
    <property type="term" value="P:mitotic cell cycle"/>
    <property type="evidence" value="ECO:0007669"/>
    <property type="project" value="TreeGrafter"/>
</dbReference>
<dbReference type="OrthoDB" id="2384350at2759"/>
<dbReference type="Gene3D" id="3.40.50.10190">
    <property type="entry name" value="BRCT domain"/>
    <property type="match status" value="1"/>
</dbReference>